<evidence type="ECO:0000256" key="7">
    <source>
        <dbReference type="ARBA" id="ARBA00022840"/>
    </source>
</evidence>
<dbReference type="HAMAP" id="MF_00061">
    <property type="entry name" value="IspE"/>
    <property type="match status" value="1"/>
</dbReference>
<comment type="similarity">
    <text evidence="1 9">Belongs to the GHMP kinase family. IspE subfamily.</text>
</comment>
<feature type="active site" evidence="9">
    <location>
        <position position="172"/>
    </location>
</feature>
<name>A0A172RZE2_9ACTN</name>
<evidence type="ECO:0000256" key="6">
    <source>
        <dbReference type="ARBA" id="ARBA00022777"/>
    </source>
</evidence>
<comment type="pathway">
    <text evidence="9">Isoprenoid biosynthesis; isopentenyl diphosphate biosynthesis via DXP pathway; isopentenyl diphosphate from 1-deoxy-D-xylulose 5-phosphate: step 3/6.</text>
</comment>
<dbReference type="Gene3D" id="3.30.230.10">
    <property type="match status" value="1"/>
</dbReference>
<dbReference type="PIRSF" id="PIRSF010376">
    <property type="entry name" value="IspE"/>
    <property type="match status" value="1"/>
</dbReference>
<evidence type="ECO:0000256" key="3">
    <source>
        <dbReference type="ARBA" id="ARBA00017473"/>
    </source>
</evidence>
<dbReference type="Gene3D" id="3.30.70.890">
    <property type="entry name" value="GHMP kinase, C-terminal domain"/>
    <property type="match status" value="1"/>
</dbReference>
<dbReference type="EMBL" id="FOEC01000002">
    <property type="protein sequence ID" value="SEO50399.1"/>
    <property type="molecule type" value="Genomic_DNA"/>
</dbReference>
<comment type="caution">
    <text evidence="9">Lacks conserved residue(s) required for the propagation of feature annotation.</text>
</comment>
<keyword evidence="7 9" id="KW-0067">ATP-binding</keyword>
<comment type="function">
    <text evidence="9">Catalyzes the phosphorylation of the position 2 hydroxy group of 4-diphosphocytidyl-2C-methyl-D-erythritol.</text>
</comment>
<dbReference type="KEGG" id="ddt:AAY81_07750"/>
<dbReference type="Pfam" id="PF00288">
    <property type="entry name" value="GHMP_kinases_N"/>
    <property type="match status" value="1"/>
</dbReference>
<dbReference type="GO" id="GO:0005524">
    <property type="term" value="F:ATP binding"/>
    <property type="evidence" value="ECO:0007669"/>
    <property type="project" value="UniProtKB-UniRule"/>
</dbReference>
<organism evidence="12 13">
    <name type="scientific">Denitrobacterium detoxificans</name>
    <dbReference type="NCBI Taxonomy" id="79604"/>
    <lineage>
        <taxon>Bacteria</taxon>
        <taxon>Bacillati</taxon>
        <taxon>Actinomycetota</taxon>
        <taxon>Coriobacteriia</taxon>
        <taxon>Eggerthellales</taxon>
        <taxon>Eggerthellaceae</taxon>
        <taxon>Denitrobacterium</taxon>
    </lineage>
</organism>
<evidence type="ECO:0000259" key="11">
    <source>
        <dbReference type="Pfam" id="PF08544"/>
    </source>
</evidence>
<dbReference type="RefSeq" id="WP_066663543.1">
    <property type="nucleotide sequence ID" value="NZ_CP011402.1"/>
</dbReference>
<comment type="catalytic activity">
    <reaction evidence="9">
        <text>4-CDP-2-C-methyl-D-erythritol + ATP = 4-CDP-2-C-methyl-D-erythritol 2-phosphate + ADP + H(+)</text>
        <dbReference type="Rhea" id="RHEA:18437"/>
        <dbReference type="ChEBI" id="CHEBI:15378"/>
        <dbReference type="ChEBI" id="CHEBI:30616"/>
        <dbReference type="ChEBI" id="CHEBI:57823"/>
        <dbReference type="ChEBI" id="CHEBI:57919"/>
        <dbReference type="ChEBI" id="CHEBI:456216"/>
        <dbReference type="EC" id="2.7.1.148"/>
    </reaction>
</comment>
<accession>A0A172RZE2</accession>
<dbReference type="InterPro" id="IPR004424">
    <property type="entry name" value="IspE"/>
</dbReference>
<dbReference type="InterPro" id="IPR006204">
    <property type="entry name" value="GHMP_kinase_N_dom"/>
</dbReference>
<dbReference type="GO" id="GO:0050515">
    <property type="term" value="F:4-(cytidine 5'-diphospho)-2-C-methyl-D-erythritol kinase activity"/>
    <property type="evidence" value="ECO:0007669"/>
    <property type="project" value="UniProtKB-UniRule"/>
</dbReference>
<feature type="domain" description="GHMP kinase N-terminal" evidence="10">
    <location>
        <begin position="100"/>
        <end position="180"/>
    </location>
</feature>
<sequence>MKTINLIAPAKVNLYLGIGERQEGGYHNALTVMHALSMHDGVRMTHVGAGEHVTLLEPCDAAQPLREVKVDVDAGSGLQVEATVIWREGIEPLDIPSQDNLACKAVHALAQELGREEDECIRLVIEKHIPHQTGLGGGSADAAAALLGAAHLWGIPADHEAVAHVAQQLGADVRFFLHGGCMLLQGRGDEPVATLAPRRDSVVIIRPEGGVSTAEAYRTFDESPVYPEPAQLEAVRAATEATQVPLFNNLEAPAQKLLPELAEIAQFASQAPGVADVLLCGSGSGTFAVCESHQAAAALSSAAQVKGYWTRTTSFSPVRAALLPQR</sequence>
<dbReference type="AlphaFoldDB" id="A0A172RZE2"/>
<evidence type="ECO:0000256" key="2">
    <source>
        <dbReference type="ARBA" id="ARBA00012052"/>
    </source>
</evidence>
<evidence type="ECO:0000259" key="10">
    <source>
        <dbReference type="Pfam" id="PF00288"/>
    </source>
</evidence>
<feature type="domain" description="GHMP kinase C-terminal" evidence="11">
    <location>
        <begin position="246"/>
        <end position="303"/>
    </location>
</feature>
<evidence type="ECO:0000256" key="9">
    <source>
        <dbReference type="HAMAP-Rule" id="MF_00061"/>
    </source>
</evidence>
<evidence type="ECO:0000256" key="1">
    <source>
        <dbReference type="ARBA" id="ARBA00009684"/>
    </source>
</evidence>
<gene>
    <name evidence="9" type="primary">ispE</name>
    <name evidence="12" type="ORF">SAMN02910314_00371</name>
</gene>
<dbReference type="EC" id="2.7.1.148" evidence="2 9"/>
<dbReference type="PANTHER" id="PTHR43527:SF2">
    <property type="entry name" value="4-DIPHOSPHOCYTIDYL-2-C-METHYL-D-ERYTHRITOL KINASE, CHLOROPLASTIC"/>
    <property type="match status" value="1"/>
</dbReference>
<proteinExistence type="inferred from homology"/>
<dbReference type="GO" id="GO:0019288">
    <property type="term" value="P:isopentenyl diphosphate biosynthetic process, methylerythritol 4-phosphate pathway"/>
    <property type="evidence" value="ECO:0007669"/>
    <property type="project" value="UniProtKB-UniRule"/>
</dbReference>
<reference evidence="13" key="1">
    <citation type="submission" date="2016-10" db="EMBL/GenBank/DDBJ databases">
        <authorList>
            <person name="Varghese N."/>
        </authorList>
    </citation>
    <scope>NUCLEOTIDE SEQUENCE [LARGE SCALE GENOMIC DNA]</scope>
    <source>
        <strain evidence="13">DSM 21843</strain>
    </source>
</reference>
<evidence type="ECO:0000313" key="12">
    <source>
        <dbReference type="EMBL" id="SEO50399.1"/>
    </source>
</evidence>
<dbReference type="InterPro" id="IPR014721">
    <property type="entry name" value="Ribsml_uS5_D2-typ_fold_subgr"/>
</dbReference>
<evidence type="ECO:0000256" key="4">
    <source>
        <dbReference type="ARBA" id="ARBA00022679"/>
    </source>
</evidence>
<protein>
    <recommendedName>
        <fullName evidence="3 9">4-diphosphocytidyl-2-C-methyl-D-erythritol kinase</fullName>
        <shortName evidence="9">CMK</shortName>
        <ecNumber evidence="2 9">2.7.1.148</ecNumber>
    </recommendedName>
    <alternativeName>
        <fullName evidence="8 9">4-(cytidine-5'-diphospho)-2-C-methyl-D-erythritol kinase</fullName>
    </alternativeName>
</protein>
<feature type="active site" evidence="9">
    <location>
        <position position="11"/>
    </location>
</feature>
<keyword evidence="9" id="KW-0414">Isoprene biosynthesis</keyword>
<dbReference type="SUPFAM" id="SSF54211">
    <property type="entry name" value="Ribosomal protein S5 domain 2-like"/>
    <property type="match status" value="1"/>
</dbReference>
<keyword evidence="13" id="KW-1185">Reference proteome</keyword>
<dbReference type="InterPro" id="IPR020568">
    <property type="entry name" value="Ribosomal_Su5_D2-typ_SF"/>
</dbReference>
<dbReference type="InterPro" id="IPR036554">
    <property type="entry name" value="GHMP_kinase_C_sf"/>
</dbReference>
<dbReference type="PANTHER" id="PTHR43527">
    <property type="entry name" value="4-DIPHOSPHOCYTIDYL-2-C-METHYL-D-ERYTHRITOL KINASE, CHLOROPLASTIC"/>
    <property type="match status" value="1"/>
</dbReference>
<keyword evidence="5 9" id="KW-0547">Nucleotide-binding</keyword>
<dbReference type="Pfam" id="PF08544">
    <property type="entry name" value="GHMP_kinases_C"/>
    <property type="match status" value="1"/>
</dbReference>
<evidence type="ECO:0000256" key="5">
    <source>
        <dbReference type="ARBA" id="ARBA00022741"/>
    </source>
</evidence>
<evidence type="ECO:0000256" key="8">
    <source>
        <dbReference type="ARBA" id="ARBA00032554"/>
    </source>
</evidence>
<dbReference type="SUPFAM" id="SSF55060">
    <property type="entry name" value="GHMP Kinase, C-terminal domain"/>
    <property type="match status" value="1"/>
</dbReference>
<dbReference type="UniPathway" id="UPA00056">
    <property type="reaction ID" value="UER00094"/>
</dbReference>
<dbReference type="PATRIC" id="fig|79604.3.peg.1558"/>
<keyword evidence="6 9" id="KW-0418">Kinase</keyword>
<keyword evidence="4 9" id="KW-0808">Transferase</keyword>
<dbReference type="STRING" id="79604.AAY81_07750"/>
<evidence type="ECO:0000313" key="13">
    <source>
        <dbReference type="Proteomes" id="UP000182975"/>
    </source>
</evidence>
<dbReference type="GO" id="GO:0016114">
    <property type="term" value="P:terpenoid biosynthetic process"/>
    <property type="evidence" value="ECO:0007669"/>
    <property type="project" value="InterPro"/>
</dbReference>
<dbReference type="Proteomes" id="UP000182975">
    <property type="component" value="Unassembled WGS sequence"/>
</dbReference>
<dbReference type="InterPro" id="IPR013750">
    <property type="entry name" value="GHMP_kinase_C_dom"/>
</dbReference>